<feature type="domain" description="Peptidase A1" evidence="3">
    <location>
        <begin position="30"/>
        <end position="519"/>
    </location>
</feature>
<dbReference type="SUPFAM" id="SSF50630">
    <property type="entry name" value="Acid proteases"/>
    <property type="match status" value="1"/>
</dbReference>
<sequence length="597" mass="63328">MHLVKISTSSTASSSKSTKSRLEDSQDVAYSVVVDIAGLSVPLILDTGSADLWLLSSPSSATLHPSTLSVNFTYGGTSNDGTFASGDISRTDSIKVAGVDIANQYIASIIETNATVIDVGASGILGLGFPANSVIWNTLASVSLPHTPPEPAQAHSQNTSKQMSNTNSNTKFATSFSDLASFSAPRLHTPNPSFLVNKLSSSPASDDNPSITPTDEYSNALLASLITYGPPLVRLVNPALPPGDVPAFSLNLMRRDIFADFPSSSLSYAIGGEFIIGTLNSLTSSFQNASPPPFSESNPTTTYHAVRLYTPSQNGLFVPSEPEEVYPYAWEVFVDSVWFDGVLVQDRVWGGSGEVLEGVGEGDGTGEENMDRDGDFGLSVLIDSGNTLIRGPEPIIRSIYAMLNSTVTRMPGGGNSEDPPTYPCTIPHNLSFVMGGTRYDVDPRDFGTPISSFRPADSSRANVSHGGDDGGQEIMCIPNLAIEDPPRIGGWLYSWSLGTPFLHSVHATFAYGNITHPSSSSPLIALRSVVPDDAVLRMRVGLGLLGLGLDIDATDDTFIPVTTSATSRSPNPAQTEAWCTALLGFVMIMSLVMHGWF</sequence>
<dbReference type="GO" id="GO:0006508">
    <property type="term" value="P:proteolysis"/>
    <property type="evidence" value="ECO:0007669"/>
    <property type="project" value="InterPro"/>
</dbReference>
<protein>
    <recommendedName>
        <fullName evidence="3">Peptidase A1 domain-containing protein</fullName>
    </recommendedName>
</protein>
<dbReference type="Proteomes" id="UP000294933">
    <property type="component" value="Unassembled WGS sequence"/>
</dbReference>
<dbReference type="STRING" id="50990.A0A4Y7Q210"/>
<keyword evidence="5" id="KW-1185">Reference proteome</keyword>
<proteinExistence type="inferred from homology"/>
<dbReference type="Gene3D" id="2.40.70.10">
    <property type="entry name" value="Acid Proteases"/>
    <property type="match status" value="2"/>
</dbReference>
<dbReference type="Pfam" id="PF00026">
    <property type="entry name" value="Asp"/>
    <property type="match status" value="1"/>
</dbReference>
<dbReference type="PROSITE" id="PS51767">
    <property type="entry name" value="PEPTIDASE_A1"/>
    <property type="match status" value="1"/>
</dbReference>
<dbReference type="PANTHER" id="PTHR47966:SF51">
    <property type="entry name" value="BETA-SITE APP-CLEAVING ENZYME, ISOFORM A-RELATED"/>
    <property type="match status" value="1"/>
</dbReference>
<reference evidence="4 5" key="1">
    <citation type="submission" date="2018-06" db="EMBL/GenBank/DDBJ databases">
        <title>A transcriptomic atlas of mushroom development highlights an independent origin of complex multicellularity.</title>
        <authorList>
            <consortium name="DOE Joint Genome Institute"/>
            <person name="Krizsan K."/>
            <person name="Almasi E."/>
            <person name="Merenyi Z."/>
            <person name="Sahu N."/>
            <person name="Viragh M."/>
            <person name="Koszo T."/>
            <person name="Mondo S."/>
            <person name="Kiss B."/>
            <person name="Balint B."/>
            <person name="Kues U."/>
            <person name="Barry K."/>
            <person name="Hegedus J.C."/>
            <person name="Henrissat B."/>
            <person name="Johnson J."/>
            <person name="Lipzen A."/>
            <person name="Ohm R."/>
            <person name="Nagy I."/>
            <person name="Pangilinan J."/>
            <person name="Yan J."/>
            <person name="Xiong Y."/>
            <person name="Grigoriev I.V."/>
            <person name="Hibbett D.S."/>
            <person name="Nagy L.G."/>
        </authorList>
    </citation>
    <scope>NUCLEOTIDE SEQUENCE [LARGE SCALE GENOMIC DNA]</scope>
    <source>
        <strain evidence="4 5">SZMC22713</strain>
    </source>
</reference>
<comment type="similarity">
    <text evidence="1">Belongs to the peptidase A1 family.</text>
</comment>
<dbReference type="VEuPathDB" id="FungiDB:BD410DRAFT_789755"/>
<evidence type="ECO:0000313" key="4">
    <source>
        <dbReference type="EMBL" id="TDL21326.1"/>
    </source>
</evidence>
<accession>A0A4Y7Q210</accession>
<dbReference type="InterPro" id="IPR033121">
    <property type="entry name" value="PEPTIDASE_A1"/>
</dbReference>
<dbReference type="EMBL" id="ML170181">
    <property type="protein sequence ID" value="TDL21326.1"/>
    <property type="molecule type" value="Genomic_DNA"/>
</dbReference>
<evidence type="ECO:0000256" key="2">
    <source>
        <dbReference type="SAM" id="MobiDB-lite"/>
    </source>
</evidence>
<dbReference type="AlphaFoldDB" id="A0A4Y7Q210"/>
<dbReference type="InterPro" id="IPR021109">
    <property type="entry name" value="Peptidase_aspartic_dom_sf"/>
</dbReference>
<dbReference type="OrthoDB" id="3089at2759"/>
<dbReference type="PANTHER" id="PTHR47966">
    <property type="entry name" value="BETA-SITE APP-CLEAVING ENZYME, ISOFORM A-RELATED"/>
    <property type="match status" value="1"/>
</dbReference>
<evidence type="ECO:0000259" key="3">
    <source>
        <dbReference type="PROSITE" id="PS51767"/>
    </source>
</evidence>
<organism evidence="4 5">
    <name type="scientific">Rickenella mellea</name>
    <dbReference type="NCBI Taxonomy" id="50990"/>
    <lineage>
        <taxon>Eukaryota</taxon>
        <taxon>Fungi</taxon>
        <taxon>Dikarya</taxon>
        <taxon>Basidiomycota</taxon>
        <taxon>Agaricomycotina</taxon>
        <taxon>Agaricomycetes</taxon>
        <taxon>Hymenochaetales</taxon>
        <taxon>Rickenellaceae</taxon>
        <taxon>Rickenella</taxon>
    </lineage>
</organism>
<dbReference type="GO" id="GO:0004190">
    <property type="term" value="F:aspartic-type endopeptidase activity"/>
    <property type="evidence" value="ECO:0007669"/>
    <property type="project" value="InterPro"/>
</dbReference>
<feature type="region of interest" description="Disordered" evidence="2">
    <location>
        <begin position="146"/>
        <end position="168"/>
    </location>
</feature>
<gene>
    <name evidence="4" type="ORF">BD410DRAFT_789755</name>
</gene>
<feature type="compositionally biased region" description="Polar residues" evidence="2">
    <location>
        <begin position="154"/>
        <end position="168"/>
    </location>
</feature>
<evidence type="ECO:0000256" key="1">
    <source>
        <dbReference type="ARBA" id="ARBA00007447"/>
    </source>
</evidence>
<name>A0A4Y7Q210_9AGAM</name>
<evidence type="ECO:0000313" key="5">
    <source>
        <dbReference type="Proteomes" id="UP000294933"/>
    </source>
</evidence>
<dbReference type="InterPro" id="IPR001461">
    <property type="entry name" value="Aspartic_peptidase_A1"/>
</dbReference>